<dbReference type="HOGENOM" id="CLU_037325_0_0_1"/>
<proteinExistence type="predicted"/>
<evidence type="ECO:0000313" key="2">
    <source>
        <dbReference type="Proteomes" id="UP000030655"/>
    </source>
</evidence>
<evidence type="ECO:0000313" key="1">
    <source>
        <dbReference type="EMBL" id="KCZ80326.1"/>
    </source>
</evidence>
<dbReference type="EMBL" id="KK365188">
    <property type="protein sequence ID" value="KCZ80326.1"/>
    <property type="molecule type" value="Genomic_DNA"/>
</dbReference>
<accession>A0A059F012</accession>
<dbReference type="Proteomes" id="UP000030655">
    <property type="component" value="Unassembled WGS sequence"/>
</dbReference>
<reference evidence="1 2" key="2">
    <citation type="submission" date="2014-03" db="EMBL/GenBank/DDBJ databases">
        <title>The Genome Sequence of Anncaliia algerae insect isolate PRA339.</title>
        <authorList>
            <consortium name="The Broad Institute Genome Sequencing Platform"/>
            <consortium name="The Broad Institute Genome Sequencing Center for Infectious Disease"/>
            <person name="Cuomo C."/>
            <person name="Becnel J."/>
            <person name="Sanscrainte N."/>
            <person name="Walker B."/>
            <person name="Young S.K."/>
            <person name="Zeng Q."/>
            <person name="Gargeya S."/>
            <person name="Fitzgerald M."/>
            <person name="Haas B."/>
            <person name="Abouelleil A."/>
            <person name="Alvarado L."/>
            <person name="Arachchi H.M."/>
            <person name="Berlin A.M."/>
            <person name="Chapman S.B."/>
            <person name="Dewar J."/>
            <person name="Goldberg J."/>
            <person name="Griggs A."/>
            <person name="Gujja S."/>
            <person name="Hansen M."/>
            <person name="Howarth C."/>
            <person name="Imamovic A."/>
            <person name="Larimer J."/>
            <person name="McCowan C."/>
            <person name="Murphy C."/>
            <person name="Neiman D."/>
            <person name="Pearson M."/>
            <person name="Priest M."/>
            <person name="Roberts A."/>
            <person name="Saif S."/>
            <person name="Shea T."/>
            <person name="Sisk P."/>
            <person name="Sykes S."/>
            <person name="Wortman J."/>
            <person name="Nusbaum C."/>
            <person name="Birren B."/>
        </authorList>
    </citation>
    <scope>NUCLEOTIDE SEQUENCE [LARGE SCALE GENOMIC DNA]</scope>
    <source>
        <strain evidence="1 2">PRA339</strain>
    </source>
</reference>
<dbReference type="OrthoDB" id="10350905at2759"/>
<dbReference type="AlphaFoldDB" id="A0A059F012"/>
<keyword evidence="2" id="KW-1185">Reference proteome</keyword>
<protein>
    <submittedName>
        <fullName evidence="1">Uncharacterized protein</fullName>
    </submittedName>
</protein>
<sequence>MIFRFSNVEILLAIFDMYKMSSNNLWQNTHPLNYGNAFPYVYCSSNNPWYLTPFSNSTVEYNKQLPFQQETQYHSPTAFSPVNSEYSNYPYDSIHPRSQNITISTNFSCHNENKRLKLDNNHKPKGFSIKDLIPTIVDGDSNVNDNESEHMLRNMEVKSKEEKQKLDSESFCSGNYKNKEENIDENFANTNHQKSTYLTNYNAKNDNQYIKLLKDCKKFKYSLSNLQNMQKDNGIKLLYLVNILNKSKSLDSLNTSNIKSIKFQDAYCKFIEILTEPYRDGVKNMSNFEHKKNLSIEYVKFESWIEHKYNLLSIEEPKRYITPLERCIRDISLESDKKKKEILRFHIDILNTSNYKILYEILPELELIYEVLNVNVLRKKYKIFLYLQLILCKFEVFRANFFCKESFKQESLENLYSNEEFVEVIAIISVIFGKLMNCCLINKNARFALRVYSFAHFLRAKHPEILTKYSVLMMFSKTKFTRNPYINCEKDERGYIKTTSFTSEFISSTSNDIVSGIKNTKLAIPAFNKTREKNNKRKRKVKIV</sequence>
<reference evidence="2" key="1">
    <citation type="submission" date="2013-02" db="EMBL/GenBank/DDBJ databases">
        <authorList>
            <consortium name="The Broad Institute Genome Sequencing Platform"/>
            <person name="Cuomo C."/>
            <person name="Becnel J."/>
            <person name="Sanscrainte N."/>
            <person name="Walker B."/>
            <person name="Young S.K."/>
            <person name="Zeng Q."/>
            <person name="Gargeya S."/>
            <person name="Fitzgerald M."/>
            <person name="Haas B."/>
            <person name="Abouelleil A."/>
            <person name="Alvarado L."/>
            <person name="Arachchi H.M."/>
            <person name="Berlin A.M."/>
            <person name="Chapman S.B."/>
            <person name="Dewar J."/>
            <person name="Goldberg J."/>
            <person name="Griggs A."/>
            <person name="Gujja S."/>
            <person name="Hansen M."/>
            <person name="Howarth C."/>
            <person name="Imamovic A."/>
            <person name="Larimer J."/>
            <person name="McCowan C."/>
            <person name="Murphy C."/>
            <person name="Neiman D."/>
            <person name="Pearson M."/>
            <person name="Priest M."/>
            <person name="Roberts A."/>
            <person name="Saif S."/>
            <person name="Shea T."/>
            <person name="Sisk P."/>
            <person name="Sykes S."/>
            <person name="Wortman J."/>
            <person name="Nusbaum C."/>
            <person name="Birren B."/>
        </authorList>
    </citation>
    <scope>NUCLEOTIDE SEQUENCE [LARGE SCALE GENOMIC DNA]</scope>
    <source>
        <strain evidence="2">PRA339</strain>
    </source>
</reference>
<gene>
    <name evidence="1" type="ORF">H312_02294</name>
</gene>
<organism evidence="1 2">
    <name type="scientific">Anncaliia algerae PRA339</name>
    <dbReference type="NCBI Taxonomy" id="1288291"/>
    <lineage>
        <taxon>Eukaryota</taxon>
        <taxon>Fungi</taxon>
        <taxon>Fungi incertae sedis</taxon>
        <taxon>Microsporidia</taxon>
        <taxon>Tubulinosematoidea</taxon>
        <taxon>Tubulinosematidae</taxon>
        <taxon>Anncaliia</taxon>
    </lineage>
</organism>
<dbReference type="VEuPathDB" id="MicrosporidiaDB:H312_02294"/>
<name>A0A059F012_9MICR</name>